<comment type="similarity">
    <text evidence="1">Belongs to the glycosyltransferase 2 family.</text>
</comment>
<evidence type="ECO:0000256" key="3">
    <source>
        <dbReference type="ARBA" id="ARBA00022679"/>
    </source>
</evidence>
<evidence type="ECO:0000256" key="1">
    <source>
        <dbReference type="ARBA" id="ARBA00006739"/>
    </source>
</evidence>
<dbReference type="RefSeq" id="WP_090156501.1">
    <property type="nucleotide sequence ID" value="NZ_FNAN01000020.1"/>
</dbReference>
<dbReference type="STRING" id="659014.SAMN04487996_120131"/>
<evidence type="ECO:0000259" key="4">
    <source>
        <dbReference type="Pfam" id="PF10111"/>
    </source>
</evidence>
<evidence type="ECO:0000313" key="5">
    <source>
        <dbReference type="EMBL" id="SDG61113.1"/>
    </source>
</evidence>
<dbReference type="PANTHER" id="PTHR43179">
    <property type="entry name" value="RHAMNOSYLTRANSFERASE WBBL"/>
    <property type="match status" value="1"/>
</dbReference>
<dbReference type="Pfam" id="PF10111">
    <property type="entry name" value="Glyco_tranf_2_2"/>
    <property type="match status" value="1"/>
</dbReference>
<keyword evidence="3 5" id="KW-0808">Transferase</keyword>
<dbReference type="InterPro" id="IPR019290">
    <property type="entry name" value="GlycosylTrfase-like_prok"/>
</dbReference>
<dbReference type="SUPFAM" id="SSF53448">
    <property type="entry name" value="Nucleotide-diphospho-sugar transferases"/>
    <property type="match status" value="1"/>
</dbReference>
<dbReference type="PANTHER" id="PTHR43179:SF12">
    <property type="entry name" value="GALACTOFURANOSYLTRANSFERASE GLFT2"/>
    <property type="match status" value="1"/>
</dbReference>
<dbReference type="OrthoDB" id="761861at2"/>
<proteinExistence type="inferred from homology"/>
<dbReference type="AlphaFoldDB" id="A0A1G7VMV8"/>
<name>A0A1G7VMV8_9BACT</name>
<evidence type="ECO:0000256" key="2">
    <source>
        <dbReference type="ARBA" id="ARBA00022676"/>
    </source>
</evidence>
<dbReference type="Proteomes" id="UP000198748">
    <property type="component" value="Unassembled WGS sequence"/>
</dbReference>
<organism evidence="5 6">
    <name type="scientific">Dyadobacter soli</name>
    <dbReference type="NCBI Taxonomy" id="659014"/>
    <lineage>
        <taxon>Bacteria</taxon>
        <taxon>Pseudomonadati</taxon>
        <taxon>Bacteroidota</taxon>
        <taxon>Cytophagia</taxon>
        <taxon>Cytophagales</taxon>
        <taxon>Spirosomataceae</taxon>
        <taxon>Dyadobacter</taxon>
    </lineage>
</organism>
<dbReference type="Gene3D" id="3.90.550.10">
    <property type="entry name" value="Spore Coat Polysaccharide Biosynthesis Protein SpsA, Chain A"/>
    <property type="match status" value="1"/>
</dbReference>
<accession>A0A1G7VMV8</accession>
<dbReference type="GO" id="GO:0016757">
    <property type="term" value="F:glycosyltransferase activity"/>
    <property type="evidence" value="ECO:0007669"/>
    <property type="project" value="UniProtKB-KW"/>
</dbReference>
<gene>
    <name evidence="5" type="ORF">SAMN04487996_120131</name>
</gene>
<feature type="domain" description="Glycosyltransferase 2-like prokaryotic type" evidence="4">
    <location>
        <begin position="58"/>
        <end position="186"/>
    </location>
</feature>
<dbReference type="EMBL" id="FNAN01000020">
    <property type="protein sequence ID" value="SDG61113.1"/>
    <property type="molecule type" value="Genomic_DNA"/>
</dbReference>
<keyword evidence="2" id="KW-0328">Glycosyltransferase</keyword>
<dbReference type="InterPro" id="IPR029044">
    <property type="entry name" value="Nucleotide-diphossugar_trans"/>
</dbReference>
<protein>
    <submittedName>
        <fullName evidence="5">Glycosyltransferase, GT2 family</fullName>
    </submittedName>
</protein>
<sequence length="276" mass="31742">MKNTPISVLTIVKSRDVALRNLVLGLERATRFPSELVIVNMNEPASELHSEHFPIRSYRFDADEKLPLAAARNFAAKQTSYPCMIFLDVDCIPSADLVERYFNACRKSDHLWIGPVRYLRKGAVSEMDFLSQMWEMSSPDPVRGDLHEVDYALFWSLNFACSRQVYDRIGGFDTQFTGYGAEDTDFGFMAREKGVPLSVTEAVAYHQYHASYDPPLNHFEDILLNARKFYQKWQIWPMEGWLKKFVNAGLIAWENDQIRILRKPTKTEVEAALKSG</sequence>
<evidence type="ECO:0000313" key="6">
    <source>
        <dbReference type="Proteomes" id="UP000198748"/>
    </source>
</evidence>
<keyword evidence="6" id="KW-1185">Reference proteome</keyword>
<reference evidence="6" key="1">
    <citation type="submission" date="2016-10" db="EMBL/GenBank/DDBJ databases">
        <authorList>
            <person name="Varghese N."/>
            <person name="Submissions S."/>
        </authorList>
    </citation>
    <scope>NUCLEOTIDE SEQUENCE [LARGE SCALE GENOMIC DNA]</scope>
    <source>
        <strain evidence="6">DSM 25329</strain>
    </source>
</reference>